<evidence type="ECO:0000256" key="3">
    <source>
        <dbReference type="ARBA" id="ARBA00022617"/>
    </source>
</evidence>
<evidence type="ECO:0000256" key="4">
    <source>
        <dbReference type="ARBA" id="ARBA00022660"/>
    </source>
</evidence>
<keyword evidence="5 8" id="KW-0479">Metal-binding</keyword>
<feature type="region of interest" description="Disordered" evidence="9">
    <location>
        <begin position="90"/>
        <end position="141"/>
    </location>
</feature>
<feature type="region of interest" description="Disordered" evidence="9">
    <location>
        <begin position="543"/>
        <end position="617"/>
    </location>
</feature>
<organism evidence="11 12">
    <name type="scientific">Acetobacter tropicalis</name>
    <dbReference type="NCBI Taxonomy" id="104102"/>
    <lineage>
        <taxon>Bacteria</taxon>
        <taxon>Pseudomonadati</taxon>
        <taxon>Pseudomonadota</taxon>
        <taxon>Alphaproteobacteria</taxon>
        <taxon>Acetobacterales</taxon>
        <taxon>Acetobacteraceae</taxon>
        <taxon>Acetobacter</taxon>
    </lineage>
</organism>
<evidence type="ECO:0000259" key="10">
    <source>
        <dbReference type="PROSITE" id="PS51007"/>
    </source>
</evidence>
<evidence type="ECO:0000256" key="9">
    <source>
        <dbReference type="SAM" id="MobiDB-lite"/>
    </source>
</evidence>
<dbReference type="RefSeq" id="WP_231551581.1">
    <property type="nucleotide sequence ID" value="NZ_JACAOJ010000008.1"/>
</dbReference>
<feature type="compositionally biased region" description="Pro residues" evidence="9">
    <location>
        <begin position="585"/>
        <end position="597"/>
    </location>
</feature>
<dbReference type="PATRIC" id="fig|104102.7.peg.600"/>
<comment type="cofactor">
    <cofactor evidence="1">
        <name>heme c</name>
        <dbReference type="ChEBI" id="CHEBI:61717"/>
    </cofactor>
</comment>
<evidence type="ECO:0000256" key="1">
    <source>
        <dbReference type="ARBA" id="ARBA00001926"/>
    </source>
</evidence>
<keyword evidence="6" id="KW-0249">Electron transport</keyword>
<evidence type="ECO:0000313" key="12">
    <source>
        <dbReference type="Proteomes" id="UP000029448"/>
    </source>
</evidence>
<proteinExistence type="predicted"/>
<evidence type="ECO:0000256" key="7">
    <source>
        <dbReference type="ARBA" id="ARBA00023004"/>
    </source>
</evidence>
<dbReference type="PANTHER" id="PTHR35008:SF8">
    <property type="entry name" value="ALCOHOL DEHYDROGENASE CYTOCHROME C SUBUNIT"/>
    <property type="match status" value="1"/>
</dbReference>
<dbReference type="AlphaFoldDB" id="A0A095B9F5"/>
<feature type="compositionally biased region" description="Low complexity" evidence="9">
    <location>
        <begin position="598"/>
        <end position="608"/>
    </location>
</feature>
<name>A0A095B9F5_9PROT</name>
<keyword evidence="12" id="KW-1185">Reference proteome</keyword>
<dbReference type="Proteomes" id="UP000029448">
    <property type="component" value="Unassembled WGS sequence"/>
</dbReference>
<keyword evidence="7 8" id="KW-0408">Iron</keyword>
<comment type="caution">
    <text evidence="11">The sequence shown here is derived from an EMBL/GenBank/DDBJ whole genome shotgun (WGS) entry which is preliminary data.</text>
</comment>
<protein>
    <submittedName>
        <fullName evidence="11">Gluconate 2-dehydrogenase, cytochrome c subunit</fullName>
    </submittedName>
</protein>
<dbReference type="GO" id="GO:0005506">
    <property type="term" value="F:iron ion binding"/>
    <property type="evidence" value="ECO:0007669"/>
    <property type="project" value="InterPro"/>
</dbReference>
<dbReference type="PANTHER" id="PTHR35008">
    <property type="entry name" value="BLL4482 PROTEIN-RELATED"/>
    <property type="match status" value="1"/>
</dbReference>
<dbReference type="InterPro" id="IPR009056">
    <property type="entry name" value="Cyt_c-like_dom"/>
</dbReference>
<feature type="domain" description="Cytochrome c" evidence="10">
    <location>
        <begin position="145"/>
        <end position="248"/>
    </location>
</feature>
<evidence type="ECO:0000256" key="6">
    <source>
        <dbReference type="ARBA" id="ARBA00022982"/>
    </source>
</evidence>
<feature type="domain" description="Cytochrome c" evidence="10">
    <location>
        <begin position="433"/>
        <end position="523"/>
    </location>
</feature>
<feature type="compositionally biased region" description="Low complexity" evidence="9">
    <location>
        <begin position="90"/>
        <end position="100"/>
    </location>
</feature>
<dbReference type="Gene3D" id="1.10.760.10">
    <property type="entry name" value="Cytochrome c-like domain"/>
    <property type="match status" value="3"/>
</dbReference>
<gene>
    <name evidence="11" type="ORF">AtDm6_0603</name>
</gene>
<keyword evidence="4" id="KW-0679">Respiratory chain</keyword>
<accession>A0A095B9F5</accession>
<feature type="domain" description="Cytochrome c" evidence="10">
    <location>
        <begin position="295"/>
        <end position="410"/>
    </location>
</feature>
<dbReference type="STRING" id="104102.AtDm6_0603"/>
<dbReference type="SUPFAM" id="SSF46626">
    <property type="entry name" value="Cytochrome c"/>
    <property type="match status" value="3"/>
</dbReference>
<evidence type="ECO:0000256" key="8">
    <source>
        <dbReference type="PROSITE-ProRule" id="PRU00433"/>
    </source>
</evidence>
<dbReference type="Pfam" id="PF00034">
    <property type="entry name" value="Cytochrom_C"/>
    <property type="match status" value="2"/>
</dbReference>
<sequence>MRQPVFTAASTRFPRSALAQHPATDIPRKALAKTTVSFEKMATPRSAGLLLACILGGKRYLSMLSYGVAAFALGSLPFCLAHPAVAASATSPAGPATGTVQPEDPLTSRAQQNPPSQEASSSPAHSGPESKDAFLSSETPRTPQEWIERGRYVAAAADCAACHTTNQNAPYAGGYAFELPIGTLYASNITPDKTHGIGNWTEAQFISAVREGIRPDGATLYPAMPYPSYARMTDEDLHALYVYFMQDVQPVAQSVKANAIPWPLSMRFPLTFWRWAFAPSPQAARQATGRPFANTELARGAYLVEGPGHCGACHTQRGIAMQEEALTAQDGPRYLAGGKAVDSWTPPSLRGEPRTGLGTWRVAEITTFLKTGRNNRGSAFGNMDSAVHHGTQYLSEADLTAMARYLKSLPAAAPQQAGWKRDAAATKALQSGSHLTLGQRVYLDNCAACHRSNGAGYPTTFPPLADNPVVMNPAPDSVIHIILTGATLHGTQSAPSAFSMPGFAARLTDAQIAAVGTFVRHAWGNNAPAVTDVDVRHMRARLSSAQTQIAPPSPVQPPEKRAALPAPSQPTPSGAAINSGTSFVPPAPDTPPHPPSAAPDSRSAAAPALHSGGQATE</sequence>
<evidence type="ECO:0000313" key="11">
    <source>
        <dbReference type="EMBL" id="KGB25408.1"/>
    </source>
</evidence>
<feature type="compositionally biased region" description="Polar residues" evidence="9">
    <location>
        <begin position="108"/>
        <end position="124"/>
    </location>
</feature>
<dbReference type="GeneID" id="89479294"/>
<dbReference type="InterPro" id="IPR051459">
    <property type="entry name" value="Cytochrome_c-type_DH"/>
</dbReference>
<dbReference type="InterPro" id="IPR008168">
    <property type="entry name" value="Cyt_C_IC"/>
</dbReference>
<keyword evidence="3 8" id="KW-0349">Heme</keyword>
<evidence type="ECO:0000256" key="2">
    <source>
        <dbReference type="ARBA" id="ARBA00022448"/>
    </source>
</evidence>
<dbReference type="PRINTS" id="PR00605">
    <property type="entry name" value="CYTCHROMECIC"/>
</dbReference>
<keyword evidence="2" id="KW-0813">Transport</keyword>
<dbReference type="GO" id="GO:0020037">
    <property type="term" value="F:heme binding"/>
    <property type="evidence" value="ECO:0007669"/>
    <property type="project" value="InterPro"/>
</dbReference>
<dbReference type="PROSITE" id="PS51007">
    <property type="entry name" value="CYTC"/>
    <property type="match status" value="3"/>
</dbReference>
<dbReference type="GO" id="GO:0009055">
    <property type="term" value="F:electron transfer activity"/>
    <property type="evidence" value="ECO:0007669"/>
    <property type="project" value="InterPro"/>
</dbReference>
<reference evidence="11 12" key="1">
    <citation type="submission" date="2014-06" db="EMBL/GenBank/DDBJ databases">
        <title>Functional and comparative genomic analyses of the Drosophila gut microbiota identify candidate symbiosis factors.</title>
        <authorList>
            <person name="Newell P.D."/>
            <person name="Chaston J.M."/>
            <person name="Douglas A.E."/>
        </authorList>
    </citation>
    <scope>NUCLEOTIDE SEQUENCE [LARGE SCALE GENOMIC DNA]</scope>
    <source>
        <strain evidence="11 12">DmCS_006</strain>
    </source>
</reference>
<dbReference type="EMBL" id="JOKM01000018">
    <property type="protein sequence ID" value="KGB25408.1"/>
    <property type="molecule type" value="Genomic_DNA"/>
</dbReference>
<dbReference type="InterPro" id="IPR036909">
    <property type="entry name" value="Cyt_c-like_dom_sf"/>
</dbReference>
<evidence type="ECO:0000256" key="5">
    <source>
        <dbReference type="ARBA" id="ARBA00022723"/>
    </source>
</evidence>